<dbReference type="Gene3D" id="1.10.3380.30">
    <property type="match status" value="1"/>
</dbReference>
<evidence type="ECO:0000256" key="3">
    <source>
        <dbReference type="ARBA" id="ARBA00022806"/>
    </source>
</evidence>
<dbReference type="PANTHER" id="PTHR12131">
    <property type="entry name" value="ATP-DEPENDENT RNA AND DNA HELICASE"/>
    <property type="match status" value="1"/>
</dbReference>
<evidence type="ECO:0000313" key="8">
    <source>
        <dbReference type="EMBL" id="QHU18510.1"/>
    </source>
</evidence>
<reference evidence="8" key="1">
    <citation type="journal article" date="2020" name="Nature">
        <title>Giant virus diversity and host interactions through global metagenomics.</title>
        <authorList>
            <person name="Schulz F."/>
            <person name="Roux S."/>
            <person name="Paez-Espino D."/>
            <person name="Jungbluth S."/>
            <person name="Walsh D.A."/>
            <person name="Denef V.J."/>
            <person name="McMahon K.D."/>
            <person name="Konstantinidis K.T."/>
            <person name="Eloe-Fadrosh E.A."/>
            <person name="Kyrpides N.C."/>
            <person name="Woyke T."/>
        </authorList>
    </citation>
    <scope>NUCLEOTIDE SEQUENCE</scope>
    <source>
        <strain evidence="8">GVMAG-S-3300013006-138</strain>
    </source>
</reference>
<feature type="coiled-coil region" evidence="5">
    <location>
        <begin position="369"/>
        <end position="431"/>
    </location>
</feature>
<dbReference type="GO" id="GO:0055087">
    <property type="term" value="C:Ski complex"/>
    <property type="evidence" value="ECO:0007669"/>
    <property type="project" value="TreeGrafter"/>
</dbReference>
<evidence type="ECO:0000259" key="7">
    <source>
        <dbReference type="PROSITE" id="PS51194"/>
    </source>
</evidence>
<evidence type="ECO:0000256" key="1">
    <source>
        <dbReference type="ARBA" id="ARBA00022741"/>
    </source>
</evidence>
<keyword evidence="4" id="KW-0067">ATP-binding</keyword>
<evidence type="ECO:0000256" key="5">
    <source>
        <dbReference type="SAM" id="Coils"/>
    </source>
</evidence>
<evidence type="ECO:0000256" key="4">
    <source>
        <dbReference type="ARBA" id="ARBA00022840"/>
    </source>
</evidence>
<dbReference type="PROSITE" id="PS51194">
    <property type="entry name" value="HELICASE_CTER"/>
    <property type="match status" value="1"/>
</dbReference>
<dbReference type="InterPro" id="IPR012961">
    <property type="entry name" value="Ski2/MTR4_C"/>
</dbReference>
<dbReference type="InterPro" id="IPR027417">
    <property type="entry name" value="P-loop_NTPase"/>
</dbReference>
<dbReference type="GO" id="GO:0070478">
    <property type="term" value="P:nuclear-transcribed mRNA catabolic process, 3'-5' exonucleolytic nonsense-mediated decay"/>
    <property type="evidence" value="ECO:0007669"/>
    <property type="project" value="TreeGrafter"/>
</dbReference>
<dbReference type="AlphaFoldDB" id="A0A6C0KP83"/>
<dbReference type="PANTHER" id="PTHR12131:SF1">
    <property type="entry name" value="ATP-DEPENDENT RNA HELICASE SUPV3L1, MITOCHONDRIAL-RELATED"/>
    <property type="match status" value="1"/>
</dbReference>
<evidence type="ECO:0000259" key="6">
    <source>
        <dbReference type="PROSITE" id="PS51192"/>
    </source>
</evidence>
<feature type="domain" description="Helicase ATP-binding" evidence="6">
    <location>
        <begin position="1"/>
        <end position="70"/>
    </location>
</feature>
<organism evidence="8">
    <name type="scientific">viral metagenome</name>
    <dbReference type="NCBI Taxonomy" id="1070528"/>
    <lineage>
        <taxon>unclassified sequences</taxon>
        <taxon>metagenomes</taxon>
        <taxon>organismal metagenomes</taxon>
    </lineage>
</organism>
<dbReference type="Pfam" id="PF08148">
    <property type="entry name" value="DSHCT"/>
    <property type="match status" value="1"/>
</dbReference>
<dbReference type="EMBL" id="MN740935">
    <property type="protein sequence ID" value="QHU18510.1"/>
    <property type="molecule type" value="Genomic_DNA"/>
</dbReference>
<dbReference type="CDD" id="cd18795">
    <property type="entry name" value="SF2_C_Ski2"/>
    <property type="match status" value="1"/>
</dbReference>
<evidence type="ECO:0008006" key="9">
    <source>
        <dbReference type="Google" id="ProtNLM"/>
    </source>
</evidence>
<evidence type="ECO:0000256" key="2">
    <source>
        <dbReference type="ARBA" id="ARBA00022801"/>
    </source>
</evidence>
<dbReference type="SMART" id="SM00490">
    <property type="entry name" value="HELICc"/>
    <property type="match status" value="1"/>
</dbReference>
<dbReference type="InterPro" id="IPR014001">
    <property type="entry name" value="Helicase_ATP-bd"/>
</dbReference>
<dbReference type="Pfam" id="PF00271">
    <property type="entry name" value="Helicase_C"/>
    <property type="match status" value="1"/>
</dbReference>
<dbReference type="GO" id="GO:0005524">
    <property type="term" value="F:ATP binding"/>
    <property type="evidence" value="ECO:0007669"/>
    <property type="project" value="UniProtKB-KW"/>
</dbReference>
<keyword evidence="3" id="KW-0347">Helicase</keyword>
<dbReference type="PROSITE" id="PS51192">
    <property type="entry name" value="HELICASE_ATP_BIND_1"/>
    <property type="match status" value="1"/>
</dbReference>
<proteinExistence type="predicted"/>
<dbReference type="InterPro" id="IPR050699">
    <property type="entry name" value="RNA-DNA_Helicase"/>
</dbReference>
<accession>A0A6C0KP83</accession>
<name>A0A6C0KP83_9ZZZZ</name>
<keyword evidence="5" id="KW-0175">Coiled coil</keyword>
<keyword evidence="1" id="KW-0547">Nucleotide-binding</keyword>
<feature type="domain" description="Helicase C-terminal" evidence="7">
    <location>
        <begin position="153"/>
        <end position="351"/>
    </location>
</feature>
<protein>
    <recommendedName>
        <fullName evidence="9">Helicase</fullName>
    </recommendedName>
</protein>
<dbReference type="InterPro" id="IPR001650">
    <property type="entry name" value="Helicase_C-like"/>
</dbReference>
<dbReference type="SMART" id="SM01142">
    <property type="entry name" value="DSHCT"/>
    <property type="match status" value="1"/>
</dbReference>
<sequence>MGATALVSLDRLDSVIFDEVHYINDADRGHVWEETLMLLDTSIKLILLSATLSSPYGFAQWLGESKKVKVWLISTLWRAVPLEHCVIGSDGKALVIYDSKEQFHQSVYHDWTMERAGNLLALDKFKDRVKDARRSGHEGPVGGKVRIKAFEHQINELLGGLEQQNSLPAIFFVFSRAGCERLADLCQGHFLDSSDAAAVAHIWDFHLSRFRQGLEKSPQYHTLKALAMRGIAFHHSGLLPFMKEILEILFSKGYIKVLFATETFAVGINMPTKTVVFTALEKFTDGRMRSLTSSEYIQMAGRAGRRGKDERGLVIYLPQKDPLDMTSIRGILTGKSAKFGSRMTFHYDFLLKSLNGISMDSLIEKTYWRRLLQDDIEKIEKDLVLAQNKLETQKILLTDQERTDCSYKVVLEEKVAQLQNAKKKAAQRELEAWKVAHRESQWNPILERYNQYINCVKECEHLEDIRKSLEYEATVPSLRHRQAVLEEYGYVDPKGCLTEFGLLASEINEGQPFLMTELFLRLQNKSKSWELSQLLCILAIFLGESKKSDEMPKDPADLDIDPFVRNELIRIQKDAEQGCKRDGGNDPEFWALNTEWVEPISMWVSGEELLASVAAEYGLFEGNMQRALMKLMGLVDEFKALATLTNDIGWLSALEGAQAIVLRDVVVAESLYLRI</sequence>
<dbReference type="Gene3D" id="3.40.50.300">
    <property type="entry name" value="P-loop containing nucleotide triphosphate hydrolases"/>
    <property type="match status" value="2"/>
</dbReference>
<keyword evidence="2" id="KW-0378">Hydrolase</keyword>
<dbReference type="GO" id="GO:0004386">
    <property type="term" value="F:helicase activity"/>
    <property type="evidence" value="ECO:0007669"/>
    <property type="project" value="UniProtKB-KW"/>
</dbReference>
<dbReference type="GO" id="GO:0016787">
    <property type="term" value="F:hydrolase activity"/>
    <property type="evidence" value="ECO:0007669"/>
    <property type="project" value="UniProtKB-KW"/>
</dbReference>
<dbReference type="SUPFAM" id="SSF52540">
    <property type="entry name" value="P-loop containing nucleoside triphosphate hydrolases"/>
    <property type="match status" value="2"/>
</dbReference>